<dbReference type="GO" id="GO:0006457">
    <property type="term" value="P:protein folding"/>
    <property type="evidence" value="ECO:0007669"/>
    <property type="project" value="InterPro"/>
</dbReference>
<dbReference type="GO" id="GO:0000774">
    <property type="term" value="F:adenyl-nucleotide exchange factor activity"/>
    <property type="evidence" value="ECO:0007669"/>
    <property type="project" value="InterPro"/>
</dbReference>
<feature type="coiled-coil region" evidence="4">
    <location>
        <begin position="88"/>
        <end position="140"/>
    </location>
</feature>
<dbReference type="InterPro" id="IPR009012">
    <property type="entry name" value="GrpE_head"/>
</dbReference>
<reference evidence="6" key="1">
    <citation type="submission" date="2021-11" db="EMBL/GenBank/DDBJ databases">
        <authorList>
            <consortium name="Genoscope - CEA"/>
            <person name="William W."/>
        </authorList>
    </citation>
    <scope>NUCLEOTIDE SEQUENCE</scope>
</reference>
<dbReference type="SUPFAM" id="SSF51064">
    <property type="entry name" value="Head domain of nucleotide exchange factor GrpE"/>
    <property type="match status" value="1"/>
</dbReference>
<dbReference type="Gene3D" id="3.90.20.20">
    <property type="match status" value="1"/>
</dbReference>
<dbReference type="PRINTS" id="PR00773">
    <property type="entry name" value="GRPEPROTEIN"/>
</dbReference>
<feature type="region of interest" description="Disordered" evidence="5">
    <location>
        <begin position="1"/>
        <end position="27"/>
    </location>
</feature>
<keyword evidence="7" id="KW-1185">Reference proteome</keyword>
<comment type="similarity">
    <text evidence="1 3">Belongs to the GrpE family.</text>
</comment>
<dbReference type="InterPro" id="IPR013805">
    <property type="entry name" value="GrpE_CC"/>
</dbReference>
<dbReference type="CDD" id="cd00446">
    <property type="entry name" value="GrpE"/>
    <property type="match status" value="1"/>
</dbReference>
<dbReference type="Pfam" id="PF01025">
    <property type="entry name" value="GrpE"/>
    <property type="match status" value="1"/>
</dbReference>
<evidence type="ECO:0000256" key="4">
    <source>
        <dbReference type="SAM" id="Coils"/>
    </source>
</evidence>
<dbReference type="OrthoDB" id="201635at2759"/>
<evidence type="ECO:0000313" key="7">
    <source>
        <dbReference type="Proteomes" id="UP000789595"/>
    </source>
</evidence>
<dbReference type="Proteomes" id="UP000789595">
    <property type="component" value="Unassembled WGS sequence"/>
</dbReference>
<evidence type="ECO:0000313" key="6">
    <source>
        <dbReference type="EMBL" id="CAH0364325.1"/>
    </source>
</evidence>
<dbReference type="Gene3D" id="2.30.22.10">
    <property type="entry name" value="Head domain of nucleotide exchange factor GrpE"/>
    <property type="match status" value="1"/>
</dbReference>
<comment type="caution">
    <text evidence="6">The sequence shown here is derived from an EMBL/GenBank/DDBJ whole genome shotgun (WGS) entry which is preliminary data.</text>
</comment>
<keyword evidence="4" id="KW-0175">Coiled coil</keyword>
<accession>A0A8J2S5X4</accession>
<dbReference type="GO" id="GO:0051082">
    <property type="term" value="F:unfolded protein binding"/>
    <property type="evidence" value="ECO:0007669"/>
    <property type="project" value="TreeGrafter"/>
</dbReference>
<dbReference type="PANTHER" id="PTHR21237">
    <property type="entry name" value="GRPE PROTEIN"/>
    <property type="match status" value="1"/>
</dbReference>
<proteinExistence type="inferred from homology"/>
<gene>
    <name evidence="6" type="ORF">PECAL_1P06810</name>
</gene>
<dbReference type="GO" id="GO:0051087">
    <property type="term" value="F:protein-folding chaperone binding"/>
    <property type="evidence" value="ECO:0007669"/>
    <property type="project" value="InterPro"/>
</dbReference>
<dbReference type="PANTHER" id="PTHR21237:SF23">
    <property type="entry name" value="GRPE PROTEIN HOMOLOG, MITOCHONDRIAL"/>
    <property type="match status" value="1"/>
</dbReference>
<dbReference type="SUPFAM" id="SSF58014">
    <property type="entry name" value="Coiled-coil domain of nucleotide exchange factor GrpE"/>
    <property type="match status" value="1"/>
</dbReference>
<evidence type="ECO:0000256" key="1">
    <source>
        <dbReference type="ARBA" id="ARBA00009054"/>
    </source>
</evidence>
<evidence type="ECO:0008006" key="8">
    <source>
        <dbReference type="Google" id="ProtNLM"/>
    </source>
</evidence>
<evidence type="ECO:0000256" key="3">
    <source>
        <dbReference type="RuleBase" id="RU004478"/>
    </source>
</evidence>
<organism evidence="6 7">
    <name type="scientific">Pelagomonas calceolata</name>
    <dbReference type="NCBI Taxonomy" id="35677"/>
    <lineage>
        <taxon>Eukaryota</taxon>
        <taxon>Sar</taxon>
        <taxon>Stramenopiles</taxon>
        <taxon>Ochrophyta</taxon>
        <taxon>Pelagophyceae</taxon>
        <taxon>Pelagomonadales</taxon>
        <taxon>Pelagomonadaceae</taxon>
        <taxon>Pelagomonas</taxon>
    </lineage>
</organism>
<dbReference type="EMBL" id="CAKKNE010000001">
    <property type="protein sequence ID" value="CAH0364325.1"/>
    <property type="molecule type" value="Genomic_DNA"/>
</dbReference>
<evidence type="ECO:0000256" key="5">
    <source>
        <dbReference type="SAM" id="MobiDB-lite"/>
    </source>
</evidence>
<dbReference type="HAMAP" id="MF_01151">
    <property type="entry name" value="GrpE"/>
    <property type="match status" value="1"/>
</dbReference>
<dbReference type="AlphaFoldDB" id="A0A8J2S5X4"/>
<feature type="non-terminal residue" evidence="6">
    <location>
        <position position="1"/>
    </location>
</feature>
<keyword evidence="2" id="KW-0143">Chaperone</keyword>
<name>A0A8J2S5X4_9STRA</name>
<sequence length="256" mass="28786">RSSLQPRHSALPRRRCVNSEQRARRTKMPRPHLLLALAMTSAFAPAPRTKQRLVDRQMRWPWQKKQQAEEGEGGDDITNSPVFLQKKVGVLQNELVQLDKDIAAAEAKKQENWDEWGSQIENMRNEFAAVKKRTQEARTRAEAVERAGVLDQLLGPIDNFDRAIVAQKTRADASEGVQKVVERYTGPVAAAFDEAFKELGAEKIDEVGVPFDPTIHEAAMTDFDENAEPDTVIKVFQYGVKVGDRLIRPATVVVSM</sequence>
<evidence type="ECO:0000256" key="2">
    <source>
        <dbReference type="ARBA" id="ARBA00023186"/>
    </source>
</evidence>
<dbReference type="GO" id="GO:0042803">
    <property type="term" value="F:protein homodimerization activity"/>
    <property type="evidence" value="ECO:0007669"/>
    <property type="project" value="InterPro"/>
</dbReference>
<protein>
    <recommendedName>
        <fullName evidence="8">GrpE protein homolog</fullName>
    </recommendedName>
</protein>
<dbReference type="InterPro" id="IPR000740">
    <property type="entry name" value="GrpE"/>
</dbReference>